<keyword evidence="6" id="KW-1185">Reference proteome</keyword>
<dbReference type="Proteomes" id="UP000298460">
    <property type="component" value="Unassembled WGS sequence"/>
</dbReference>
<sequence length="120" mass="12733">MTSEHDIQSKIRIDFSKQIPDGLLFRVNVGSGWTGSKIIKNKDGSITILNPRPFNTGVPDGFPDLVGVLPGGKALFVEVKALKGKPSAEQINFISQALKTGACAGVARSIEDVINIINGS</sequence>
<dbReference type="OrthoDB" id="1697409at2"/>
<keyword evidence="3" id="KW-0378">Hydrolase</keyword>
<dbReference type="SMART" id="SM00990">
    <property type="entry name" value="VRR_NUC"/>
    <property type="match status" value="1"/>
</dbReference>
<protein>
    <submittedName>
        <fullName evidence="5">VRR-NUC domain-containing protein</fullName>
    </submittedName>
</protein>
<evidence type="ECO:0000259" key="4">
    <source>
        <dbReference type="SMART" id="SM00990"/>
    </source>
</evidence>
<dbReference type="Gene3D" id="3.40.1350.10">
    <property type="match status" value="1"/>
</dbReference>
<feature type="domain" description="VRR-NUC" evidence="4">
    <location>
        <begin position="33"/>
        <end position="111"/>
    </location>
</feature>
<evidence type="ECO:0000256" key="1">
    <source>
        <dbReference type="ARBA" id="ARBA00001946"/>
    </source>
</evidence>
<comment type="cofactor">
    <cofactor evidence="1">
        <name>Mg(2+)</name>
        <dbReference type="ChEBI" id="CHEBI:18420"/>
    </cofactor>
</comment>
<gene>
    <name evidence="5" type="ORF">E4K67_22540</name>
</gene>
<accession>A0A4Z0QZF5</accession>
<evidence type="ECO:0000256" key="3">
    <source>
        <dbReference type="ARBA" id="ARBA00022801"/>
    </source>
</evidence>
<evidence type="ECO:0000256" key="2">
    <source>
        <dbReference type="ARBA" id="ARBA00022722"/>
    </source>
</evidence>
<dbReference type="Pfam" id="PF08774">
    <property type="entry name" value="VRR_NUC"/>
    <property type="match status" value="1"/>
</dbReference>
<organism evidence="5 6">
    <name type="scientific">Desulfosporosinus fructosivorans</name>
    <dbReference type="NCBI Taxonomy" id="2018669"/>
    <lineage>
        <taxon>Bacteria</taxon>
        <taxon>Bacillati</taxon>
        <taxon>Bacillota</taxon>
        <taxon>Clostridia</taxon>
        <taxon>Eubacteriales</taxon>
        <taxon>Desulfitobacteriaceae</taxon>
        <taxon>Desulfosporosinus</taxon>
    </lineage>
</organism>
<dbReference type="GO" id="GO:0016788">
    <property type="term" value="F:hydrolase activity, acting on ester bonds"/>
    <property type="evidence" value="ECO:0007669"/>
    <property type="project" value="InterPro"/>
</dbReference>
<dbReference type="InterPro" id="IPR011856">
    <property type="entry name" value="tRNA_endonuc-like_dom_sf"/>
</dbReference>
<proteinExistence type="predicted"/>
<dbReference type="InterPro" id="IPR014883">
    <property type="entry name" value="VRR_NUC"/>
</dbReference>
<reference evidence="5 6" key="1">
    <citation type="submission" date="2019-03" db="EMBL/GenBank/DDBJ databases">
        <title>Draft Genome Sequence of Desulfosporosinus fructosivorans Strain 63.6F, Isolated from Marine Sediment in the Baltic Sea.</title>
        <authorList>
            <person name="Hausmann B."/>
            <person name="Vandieken V."/>
            <person name="Pjevac P."/>
            <person name="Schreck K."/>
            <person name="Herbold C.W."/>
            <person name="Loy A."/>
        </authorList>
    </citation>
    <scope>NUCLEOTIDE SEQUENCE [LARGE SCALE GENOMIC DNA]</scope>
    <source>
        <strain evidence="5 6">63.6F</strain>
    </source>
</reference>
<name>A0A4Z0QZF5_9FIRM</name>
<evidence type="ECO:0000313" key="5">
    <source>
        <dbReference type="EMBL" id="TGE35898.1"/>
    </source>
</evidence>
<dbReference type="GO" id="GO:0004518">
    <property type="term" value="F:nuclease activity"/>
    <property type="evidence" value="ECO:0007669"/>
    <property type="project" value="UniProtKB-KW"/>
</dbReference>
<dbReference type="RefSeq" id="WP_135550872.1">
    <property type="nucleotide sequence ID" value="NZ_SPQQ01000010.1"/>
</dbReference>
<keyword evidence="2" id="KW-0540">Nuclease</keyword>
<dbReference type="EMBL" id="SPQQ01000010">
    <property type="protein sequence ID" value="TGE35898.1"/>
    <property type="molecule type" value="Genomic_DNA"/>
</dbReference>
<evidence type="ECO:0000313" key="6">
    <source>
        <dbReference type="Proteomes" id="UP000298460"/>
    </source>
</evidence>
<dbReference type="GO" id="GO:0003676">
    <property type="term" value="F:nucleic acid binding"/>
    <property type="evidence" value="ECO:0007669"/>
    <property type="project" value="InterPro"/>
</dbReference>
<comment type="caution">
    <text evidence="5">The sequence shown here is derived from an EMBL/GenBank/DDBJ whole genome shotgun (WGS) entry which is preliminary data.</text>
</comment>
<dbReference type="AlphaFoldDB" id="A0A4Z0QZF5"/>